<dbReference type="AlphaFoldDB" id="A0AAV0XHE5"/>
<proteinExistence type="predicted"/>
<comment type="caution">
    <text evidence="1">The sequence shown here is derived from an EMBL/GenBank/DDBJ whole genome shotgun (WGS) entry which is preliminary data.</text>
</comment>
<keyword evidence="2" id="KW-1185">Reference proteome</keyword>
<evidence type="ECO:0000313" key="2">
    <source>
        <dbReference type="Proteomes" id="UP001160148"/>
    </source>
</evidence>
<reference evidence="1 2" key="1">
    <citation type="submission" date="2023-01" db="EMBL/GenBank/DDBJ databases">
        <authorList>
            <person name="Whitehead M."/>
        </authorList>
    </citation>
    <scope>NUCLEOTIDE SEQUENCE [LARGE SCALE GENOMIC DNA]</scope>
</reference>
<sequence length="71" mass="8210">MPDENFYGDPIKDAEKKFTVEVHNYVMDTVIESMTSRFSNNSELLTDLALLSPIQFLAYKKKLPHQAFKTL</sequence>
<protein>
    <submittedName>
        <fullName evidence="1">Uncharacterized protein</fullName>
    </submittedName>
</protein>
<evidence type="ECO:0000313" key="1">
    <source>
        <dbReference type="EMBL" id="CAI6366956.1"/>
    </source>
</evidence>
<dbReference type="Proteomes" id="UP001160148">
    <property type="component" value="Unassembled WGS sequence"/>
</dbReference>
<name>A0AAV0XHE5_9HEMI</name>
<accession>A0AAV0XHE5</accession>
<gene>
    <name evidence="1" type="ORF">MEUPH1_LOCUS21483</name>
</gene>
<organism evidence="1 2">
    <name type="scientific">Macrosiphum euphorbiae</name>
    <name type="common">potato aphid</name>
    <dbReference type="NCBI Taxonomy" id="13131"/>
    <lineage>
        <taxon>Eukaryota</taxon>
        <taxon>Metazoa</taxon>
        <taxon>Ecdysozoa</taxon>
        <taxon>Arthropoda</taxon>
        <taxon>Hexapoda</taxon>
        <taxon>Insecta</taxon>
        <taxon>Pterygota</taxon>
        <taxon>Neoptera</taxon>
        <taxon>Paraneoptera</taxon>
        <taxon>Hemiptera</taxon>
        <taxon>Sternorrhyncha</taxon>
        <taxon>Aphidomorpha</taxon>
        <taxon>Aphidoidea</taxon>
        <taxon>Aphididae</taxon>
        <taxon>Macrosiphini</taxon>
        <taxon>Macrosiphum</taxon>
    </lineage>
</organism>
<dbReference type="EMBL" id="CARXXK010000004">
    <property type="protein sequence ID" value="CAI6366956.1"/>
    <property type="molecule type" value="Genomic_DNA"/>
</dbReference>